<comment type="caution">
    <text evidence="3">The sequence shown here is derived from an EMBL/GenBank/DDBJ whole genome shotgun (WGS) entry which is preliminary data.</text>
</comment>
<feature type="coiled-coil region" evidence="1">
    <location>
        <begin position="70"/>
        <end position="97"/>
    </location>
</feature>
<proteinExistence type="predicted"/>
<dbReference type="Proteomes" id="UP000553016">
    <property type="component" value="Unassembled WGS sequence"/>
</dbReference>
<organism evidence="3 5">
    <name type="scientific">Listeria booriae</name>
    <dbReference type="NCBI Taxonomy" id="1552123"/>
    <lineage>
        <taxon>Bacteria</taxon>
        <taxon>Bacillati</taxon>
        <taxon>Bacillota</taxon>
        <taxon>Bacilli</taxon>
        <taxon>Bacillales</taxon>
        <taxon>Listeriaceae</taxon>
        <taxon>Listeria</taxon>
    </lineage>
</organism>
<keyword evidence="1" id="KW-0175">Coiled coil</keyword>
<reference evidence="4 5" key="1">
    <citation type="submission" date="2020-03" db="EMBL/GenBank/DDBJ databases">
        <title>Soil Listeria distribution.</title>
        <authorList>
            <person name="Liao J."/>
            <person name="Wiedmann M."/>
        </authorList>
    </citation>
    <scope>NUCLEOTIDE SEQUENCE [LARGE SCALE GENOMIC DNA]</scope>
    <source>
        <strain evidence="3 5">FSL L7-0149</strain>
        <strain evidence="2 4">FSL L7-0435</strain>
    </source>
</reference>
<dbReference type="EMBL" id="JAARWW010000001">
    <property type="protein sequence ID" value="MBC2002484.1"/>
    <property type="molecule type" value="Genomic_DNA"/>
</dbReference>
<evidence type="ECO:0000313" key="2">
    <source>
        <dbReference type="EMBL" id="MBC2002484.1"/>
    </source>
</evidence>
<evidence type="ECO:0008006" key="6">
    <source>
        <dbReference type="Google" id="ProtNLM"/>
    </source>
</evidence>
<evidence type="ECO:0000313" key="4">
    <source>
        <dbReference type="Proteomes" id="UP000546806"/>
    </source>
</evidence>
<dbReference type="AlphaFoldDB" id="A0A842EYZ2"/>
<evidence type="ECO:0000313" key="5">
    <source>
        <dbReference type="Proteomes" id="UP000553016"/>
    </source>
</evidence>
<accession>A0A842EYZ2</accession>
<sequence>MMFDSLFDSEELTSAKRKHQKYEDLISKVNYLQTQIENARMCAVDLDSIGWLDANYAPNVLIDDKTRLVLEMAREMRQKHNNQMEDLYALKKSAQDKLYSCALEINQLEAKVNES</sequence>
<evidence type="ECO:0000256" key="1">
    <source>
        <dbReference type="SAM" id="Coils"/>
    </source>
</evidence>
<protein>
    <recommendedName>
        <fullName evidence="6">DUF5082 domain-containing protein</fullName>
    </recommendedName>
</protein>
<dbReference type="RefSeq" id="WP_185361286.1">
    <property type="nucleotide sequence ID" value="NZ_JAAROO010000001.1"/>
</dbReference>
<dbReference type="EMBL" id="JAARZA010000008">
    <property type="protein sequence ID" value="MBC2241884.1"/>
    <property type="molecule type" value="Genomic_DNA"/>
</dbReference>
<name>A0A842EYZ2_9LIST</name>
<evidence type="ECO:0000313" key="3">
    <source>
        <dbReference type="EMBL" id="MBC2241884.1"/>
    </source>
</evidence>
<dbReference type="Proteomes" id="UP000546806">
    <property type="component" value="Unassembled WGS sequence"/>
</dbReference>
<gene>
    <name evidence="2" type="ORF">HCA78_01805</name>
    <name evidence="3" type="ORF">HCB35_15515</name>
</gene>